<dbReference type="Proteomes" id="UP000293421">
    <property type="component" value="Chromosome"/>
</dbReference>
<evidence type="ECO:0000256" key="1">
    <source>
        <dbReference type="SAM" id="Phobius"/>
    </source>
</evidence>
<dbReference type="RefSeq" id="WP_052243171.1">
    <property type="nucleotide sequence ID" value="NZ_CP037746.1"/>
</dbReference>
<keyword evidence="5" id="KW-1185">Reference proteome</keyword>
<reference evidence="3 5" key="2">
    <citation type="submission" date="2019-08" db="EMBL/GenBank/DDBJ databases">
        <title>Rapid identification of Enteric Bacteria from Whole Genome Sequences (WGS) using Average Nucleotide Identity (ANI).</title>
        <authorList>
            <person name="Lane C."/>
        </authorList>
    </citation>
    <scope>NUCLEOTIDE SEQUENCE [LARGE SCALE GENOMIC DNA]</scope>
    <source>
        <strain evidence="3 5">2010D-8464</strain>
    </source>
</reference>
<keyword evidence="1" id="KW-0812">Transmembrane</keyword>
<protein>
    <submittedName>
        <fullName evidence="2">Uncharacterized protein</fullName>
    </submittedName>
</protein>
<evidence type="ECO:0000313" key="5">
    <source>
        <dbReference type="Proteomes" id="UP000321325"/>
    </source>
</evidence>
<keyword evidence="1" id="KW-1133">Transmembrane helix</keyword>
<dbReference type="Proteomes" id="UP000321325">
    <property type="component" value="Unassembled WGS sequence"/>
</dbReference>
<dbReference type="EMBL" id="VRMB01000009">
    <property type="protein sequence ID" value="TXK70522.1"/>
    <property type="molecule type" value="Genomic_DNA"/>
</dbReference>
<dbReference type="GeneID" id="66287554"/>
<keyword evidence="1" id="KW-0472">Membrane</keyword>
<feature type="transmembrane region" description="Helical" evidence="1">
    <location>
        <begin position="12"/>
        <end position="35"/>
    </location>
</feature>
<organism evidence="2 4">
    <name type="scientific">Campylobacter volucris</name>
    <dbReference type="NCBI Taxonomy" id="1031542"/>
    <lineage>
        <taxon>Bacteria</taxon>
        <taxon>Pseudomonadati</taxon>
        <taxon>Campylobacterota</taxon>
        <taxon>Epsilonproteobacteria</taxon>
        <taxon>Campylobacterales</taxon>
        <taxon>Campylobacteraceae</taxon>
        <taxon>Campylobacter</taxon>
    </lineage>
</organism>
<evidence type="ECO:0000313" key="4">
    <source>
        <dbReference type="Proteomes" id="UP000293421"/>
    </source>
</evidence>
<gene>
    <name evidence="2" type="ORF">A9460_03730</name>
    <name evidence="3" type="ORF">FVD15_03420</name>
</gene>
<feature type="transmembrane region" description="Helical" evidence="1">
    <location>
        <begin position="96"/>
        <end position="117"/>
    </location>
</feature>
<name>A0AAE5YGJ7_9BACT</name>
<sequence length="164" mass="18428">MGDVNPSQEAIANTLLFSGSVIMAFFYQSLAFLGINTAQVITLLAIFIFSAIVGFFKTLAFSDSLRVYMLGDLLAKTLLLGVPFILALGAKQINALYYFVDYSFSFLILGEILAIIINIQAIRTRKKIEEVDIYNVFVEKMKKFASKIIESNTYIKEDKHTKKD</sequence>
<reference evidence="2 4" key="1">
    <citation type="submission" date="2019-02" db="EMBL/GenBank/DDBJ databases">
        <title>Use of ANI for Rapid Identification of Enteric Bacteria.</title>
        <authorList>
            <person name="Pruckler J."/>
            <person name="Lane C."/>
            <person name="Aubert R."/>
        </authorList>
    </citation>
    <scope>NUCLEOTIDE SEQUENCE [LARGE SCALE GENOMIC DNA]</scope>
    <source>
        <strain evidence="2 4">2014D-0083</strain>
    </source>
</reference>
<accession>A0AAE5YGJ7</accession>
<dbReference type="EMBL" id="CP037746">
    <property type="protein sequence ID" value="QBL13485.1"/>
    <property type="molecule type" value="Genomic_DNA"/>
</dbReference>
<evidence type="ECO:0000313" key="2">
    <source>
        <dbReference type="EMBL" id="QBL13485.1"/>
    </source>
</evidence>
<dbReference type="AlphaFoldDB" id="A0AAE5YGJ7"/>
<evidence type="ECO:0000313" key="3">
    <source>
        <dbReference type="EMBL" id="TXK70522.1"/>
    </source>
</evidence>
<proteinExistence type="predicted"/>
<feature type="transmembrane region" description="Helical" evidence="1">
    <location>
        <begin position="41"/>
        <end position="61"/>
    </location>
</feature>
<feature type="transmembrane region" description="Helical" evidence="1">
    <location>
        <begin position="73"/>
        <end position="90"/>
    </location>
</feature>